<evidence type="ECO:0000256" key="16">
    <source>
        <dbReference type="ARBA" id="ARBA00049209"/>
    </source>
</evidence>
<dbReference type="EC" id="5.1.99.6" evidence="19"/>
<feature type="domain" description="YjeF N-terminal" evidence="21">
    <location>
        <begin position="10"/>
        <end position="210"/>
    </location>
</feature>
<keyword evidence="7 17" id="KW-0067">ATP-binding</keyword>
<dbReference type="PANTHER" id="PTHR12592:SF0">
    <property type="entry name" value="ATP-DEPENDENT (S)-NAD(P)H-HYDRATE DEHYDRATASE"/>
    <property type="match status" value="1"/>
</dbReference>
<dbReference type="PANTHER" id="PTHR12592">
    <property type="entry name" value="ATP-DEPENDENT (S)-NAD(P)H-HYDRATE DEHYDRATASE FAMILY MEMBER"/>
    <property type="match status" value="1"/>
</dbReference>
<keyword evidence="5 18" id="KW-0479">Metal-binding</keyword>
<feature type="binding site" evidence="17">
    <location>
        <position position="310"/>
    </location>
    <ligand>
        <name>(6S)-NADPHX</name>
        <dbReference type="ChEBI" id="CHEBI:64076"/>
    </ligand>
</feature>
<feature type="binding site" evidence="18">
    <location>
        <position position="59"/>
    </location>
    <ligand>
        <name>K(+)</name>
        <dbReference type="ChEBI" id="CHEBI:29103"/>
    </ligand>
</feature>
<sequence>MKYVLKNQEMQTVDYETIHGIGIPGLVLMERASKAVADYAVQMIDHSKRILVISGIGNNGGDALACTRILLEQDYLVDYMIVGNLEKASDDLKLQLQILKNLGYFPLENANFHEYDLLIEGIFGVGLSREVGGIYKEMIERINACGKPVIAIDIPSGISGDSGKVLGCAVHAAITVTFGSYKRGHLLYPGREYCGNIKLVSIGFHNQTIKKYATGYTLEADDHLMPERKAYSNKGSYGKVLIIAGNETMSGAACFAAEAALRMGAGLVKVLSDVQNRSVLQTKLPEILFGERKDLKESLNWCDCILFGPGIGVSEETKEMLEMILEEGTKPLVIDADGLNTISRYDMEINYPYGLILTPHLMEASRLMSCDIMQMKEDLCQNAYELAKKYHCIAVLKDAATIVAQEGDLVYINQSGNDGMATGGSGDVLAGMITGLLGGGLAAHEAAVHGVYLHGLAGDRARRDLGAYSMIASDIITHIKDVTGGSYESVL</sequence>
<dbReference type="EMBL" id="JBBNIN010000010">
    <property type="protein sequence ID" value="MEQ2711141.1"/>
    <property type="molecule type" value="Genomic_DNA"/>
</dbReference>
<keyword evidence="13" id="KW-0511">Multifunctional enzyme</keyword>
<gene>
    <name evidence="18" type="primary">nnrE</name>
    <name evidence="17" type="synonym">nnrD</name>
    <name evidence="22" type="ORF">AAAU51_08150</name>
</gene>
<comment type="similarity">
    <text evidence="18">Belongs to the NnrE/AIBP family.</text>
</comment>
<dbReference type="NCBIfam" id="TIGR00196">
    <property type="entry name" value="yjeF_cterm"/>
    <property type="match status" value="1"/>
</dbReference>
<comment type="subunit">
    <text evidence="17">Homotetramer.</text>
</comment>
<dbReference type="InterPro" id="IPR000631">
    <property type="entry name" value="CARKD"/>
</dbReference>
<feature type="binding site" evidence="18">
    <location>
        <position position="153"/>
    </location>
    <ligand>
        <name>(6S)-NADPHX</name>
        <dbReference type="ChEBI" id="CHEBI:64076"/>
    </ligand>
</feature>
<comment type="cofactor">
    <cofactor evidence="18 19">
        <name>K(+)</name>
        <dbReference type="ChEBI" id="CHEBI:29103"/>
    </cofactor>
    <text evidence="18 19">Binds 1 potassium ion per subunit.</text>
</comment>
<evidence type="ECO:0000256" key="12">
    <source>
        <dbReference type="ARBA" id="ARBA00023239"/>
    </source>
</evidence>
<dbReference type="NCBIfam" id="TIGR00197">
    <property type="entry name" value="yjeF_nterm"/>
    <property type="match status" value="1"/>
</dbReference>
<feature type="binding site" evidence="17">
    <location>
        <position position="426"/>
    </location>
    <ligand>
        <name>AMP</name>
        <dbReference type="ChEBI" id="CHEBI:456215"/>
    </ligand>
</feature>
<feature type="domain" description="YjeF C-terminal" evidence="20">
    <location>
        <begin position="217"/>
        <end position="486"/>
    </location>
</feature>
<evidence type="ECO:0000256" key="5">
    <source>
        <dbReference type="ARBA" id="ARBA00022723"/>
    </source>
</evidence>
<keyword evidence="23" id="KW-1185">Reference proteome</keyword>
<evidence type="ECO:0000256" key="11">
    <source>
        <dbReference type="ARBA" id="ARBA00023235"/>
    </source>
</evidence>
<accession>A0ABV1IX73</accession>
<keyword evidence="10 17" id="KW-0520">NAD</keyword>
<evidence type="ECO:0000256" key="2">
    <source>
        <dbReference type="ARBA" id="ARBA00000909"/>
    </source>
</evidence>
<feature type="binding site" evidence="17">
    <location>
        <begin position="397"/>
        <end position="401"/>
    </location>
    <ligand>
        <name>AMP</name>
        <dbReference type="ChEBI" id="CHEBI:456215"/>
    </ligand>
</feature>
<comment type="catalytic activity">
    <reaction evidence="1 18 19">
        <text>(6R)-NADHX = (6S)-NADHX</text>
        <dbReference type="Rhea" id="RHEA:32215"/>
        <dbReference type="ChEBI" id="CHEBI:64074"/>
        <dbReference type="ChEBI" id="CHEBI:64075"/>
        <dbReference type="EC" id="5.1.99.6"/>
    </reaction>
</comment>
<keyword evidence="11 18" id="KW-0413">Isomerase</keyword>
<comment type="function">
    <text evidence="18">Catalyzes the epimerization of the S- and R-forms of NAD(P)HX, a damaged form of NAD(P)H that is a result of enzymatic or heat-dependent hydration. This is a prerequisite for the S-specific NAD(P)H-hydrate dehydratase to allow the repair of both epimers of NAD(P)HX.</text>
</comment>
<evidence type="ECO:0000256" key="9">
    <source>
        <dbReference type="ARBA" id="ARBA00022958"/>
    </source>
</evidence>
<evidence type="ECO:0000256" key="6">
    <source>
        <dbReference type="ARBA" id="ARBA00022741"/>
    </source>
</evidence>
<evidence type="ECO:0000256" key="19">
    <source>
        <dbReference type="PIRNR" id="PIRNR017184"/>
    </source>
</evidence>
<name>A0ABV1IX73_9FIRM</name>
<evidence type="ECO:0000256" key="8">
    <source>
        <dbReference type="ARBA" id="ARBA00022857"/>
    </source>
</evidence>
<feature type="binding site" evidence="18">
    <location>
        <begin position="124"/>
        <end position="130"/>
    </location>
    <ligand>
        <name>(6S)-NADPHX</name>
        <dbReference type="ChEBI" id="CHEBI:64076"/>
    </ligand>
</feature>
<dbReference type="Proteomes" id="UP001482154">
    <property type="component" value="Unassembled WGS sequence"/>
</dbReference>
<proteinExistence type="inferred from homology"/>
<feature type="binding site" evidence="18">
    <location>
        <position position="156"/>
    </location>
    <ligand>
        <name>K(+)</name>
        <dbReference type="ChEBI" id="CHEBI:29103"/>
    </ligand>
</feature>
<evidence type="ECO:0000256" key="15">
    <source>
        <dbReference type="ARBA" id="ARBA00048238"/>
    </source>
</evidence>
<protein>
    <recommendedName>
        <fullName evidence="19">Bifunctional NAD(P)H-hydrate repair enzyme</fullName>
    </recommendedName>
    <alternativeName>
        <fullName evidence="19">Nicotinamide nucleotide repair protein</fullName>
    </alternativeName>
    <domain>
        <recommendedName>
            <fullName evidence="19">ADP-dependent (S)-NAD(P)H-hydrate dehydratase</fullName>
            <ecNumber evidence="19">4.2.1.136</ecNumber>
        </recommendedName>
        <alternativeName>
            <fullName evidence="19">ADP-dependent NAD(P)HX dehydratase</fullName>
        </alternativeName>
    </domain>
    <domain>
        <recommendedName>
            <fullName evidence="19">NAD(P)H-hydrate epimerase</fullName>
            <ecNumber evidence="19">5.1.99.6</ecNumber>
        </recommendedName>
    </domain>
</protein>
<evidence type="ECO:0000259" key="20">
    <source>
        <dbReference type="PROSITE" id="PS51383"/>
    </source>
</evidence>
<dbReference type="HAMAP" id="MF_01965">
    <property type="entry name" value="NADHX_dehydratase"/>
    <property type="match status" value="1"/>
</dbReference>
<dbReference type="HAMAP" id="MF_01966">
    <property type="entry name" value="NADHX_epimerase"/>
    <property type="match status" value="1"/>
</dbReference>
<evidence type="ECO:0000259" key="21">
    <source>
        <dbReference type="PROSITE" id="PS51385"/>
    </source>
</evidence>
<dbReference type="SUPFAM" id="SSF53613">
    <property type="entry name" value="Ribokinase-like"/>
    <property type="match status" value="1"/>
</dbReference>
<dbReference type="PIRSF" id="PIRSF017184">
    <property type="entry name" value="Nnr"/>
    <property type="match status" value="1"/>
</dbReference>
<dbReference type="PROSITE" id="PS01050">
    <property type="entry name" value="YJEF_C_2"/>
    <property type="match status" value="1"/>
</dbReference>
<dbReference type="Pfam" id="PF03853">
    <property type="entry name" value="YjeF_N"/>
    <property type="match status" value="1"/>
</dbReference>
<evidence type="ECO:0000313" key="23">
    <source>
        <dbReference type="Proteomes" id="UP001482154"/>
    </source>
</evidence>
<evidence type="ECO:0000256" key="4">
    <source>
        <dbReference type="ARBA" id="ARBA00009524"/>
    </source>
</evidence>
<evidence type="ECO:0000256" key="10">
    <source>
        <dbReference type="ARBA" id="ARBA00023027"/>
    </source>
</evidence>
<comment type="similarity">
    <text evidence="4 19">In the C-terminal section; belongs to the NnrD/CARKD family.</text>
</comment>
<keyword evidence="9 18" id="KW-0630">Potassium</keyword>
<comment type="caution">
    <text evidence="22">The sequence shown here is derived from an EMBL/GenBank/DDBJ whole genome shotgun (WGS) entry which is preliminary data.</text>
</comment>
<organism evidence="22 23">
    <name type="scientific">Anaerostipes amylophilus</name>
    <dbReference type="NCBI Taxonomy" id="2981779"/>
    <lineage>
        <taxon>Bacteria</taxon>
        <taxon>Bacillati</taxon>
        <taxon>Bacillota</taxon>
        <taxon>Clostridia</taxon>
        <taxon>Lachnospirales</taxon>
        <taxon>Lachnospiraceae</taxon>
        <taxon>Anaerostipes</taxon>
    </lineage>
</organism>
<dbReference type="InterPro" id="IPR029056">
    <property type="entry name" value="Ribokinase-like"/>
</dbReference>
<comment type="cofactor">
    <cofactor evidence="17">
        <name>Mg(2+)</name>
        <dbReference type="ChEBI" id="CHEBI:18420"/>
    </cofactor>
</comment>
<dbReference type="RefSeq" id="WP_349110956.1">
    <property type="nucleotide sequence ID" value="NZ_JBBNIN010000010.1"/>
</dbReference>
<evidence type="ECO:0000313" key="22">
    <source>
        <dbReference type="EMBL" id="MEQ2711141.1"/>
    </source>
</evidence>
<dbReference type="CDD" id="cd01171">
    <property type="entry name" value="YXKO-related"/>
    <property type="match status" value="1"/>
</dbReference>
<keyword evidence="8 17" id="KW-0521">NADP</keyword>
<dbReference type="Pfam" id="PF01256">
    <property type="entry name" value="Carb_kinase"/>
    <property type="match status" value="1"/>
</dbReference>
<dbReference type="InterPro" id="IPR030677">
    <property type="entry name" value="Nnr"/>
</dbReference>
<evidence type="ECO:0000256" key="1">
    <source>
        <dbReference type="ARBA" id="ARBA00000013"/>
    </source>
</evidence>
<dbReference type="InterPro" id="IPR036652">
    <property type="entry name" value="YjeF_N_dom_sf"/>
</dbReference>
<evidence type="ECO:0000256" key="14">
    <source>
        <dbReference type="ARBA" id="ARBA00025153"/>
    </source>
</evidence>
<feature type="binding site" evidence="17">
    <location>
        <position position="252"/>
    </location>
    <ligand>
        <name>(6S)-NADPHX</name>
        <dbReference type="ChEBI" id="CHEBI:64076"/>
    </ligand>
</feature>
<comment type="function">
    <text evidence="14 19">Bifunctional enzyme that catalyzes the epimerization of the S- and R-forms of NAD(P)HX and the dehydration of the S-form of NAD(P)HX at the expense of ADP, which is converted to AMP. This allows the repair of both epimers of NAD(P)HX, a damaged form of NAD(P)H that is a result of enzymatic or heat-dependent hydration.</text>
</comment>
<keyword evidence="6 17" id="KW-0547">Nucleotide-binding</keyword>
<comment type="catalytic activity">
    <reaction evidence="16 17 19">
        <text>(6S)-NADPHX + ADP = AMP + phosphate + NADPH + H(+)</text>
        <dbReference type="Rhea" id="RHEA:32235"/>
        <dbReference type="ChEBI" id="CHEBI:15378"/>
        <dbReference type="ChEBI" id="CHEBI:43474"/>
        <dbReference type="ChEBI" id="CHEBI:57783"/>
        <dbReference type="ChEBI" id="CHEBI:64076"/>
        <dbReference type="ChEBI" id="CHEBI:456215"/>
        <dbReference type="ChEBI" id="CHEBI:456216"/>
        <dbReference type="EC" id="4.2.1.136"/>
    </reaction>
</comment>
<dbReference type="PROSITE" id="PS51383">
    <property type="entry name" value="YJEF_C_3"/>
    <property type="match status" value="1"/>
</dbReference>
<dbReference type="PROSITE" id="PS51385">
    <property type="entry name" value="YJEF_N"/>
    <property type="match status" value="1"/>
</dbReference>
<dbReference type="InterPro" id="IPR017953">
    <property type="entry name" value="Carbohydrate_kinase_pred_CS"/>
</dbReference>
<dbReference type="Gene3D" id="3.40.50.10260">
    <property type="entry name" value="YjeF N-terminal domain"/>
    <property type="match status" value="1"/>
</dbReference>
<reference evidence="22 23" key="1">
    <citation type="submission" date="2024-04" db="EMBL/GenBank/DDBJ databases">
        <title>Human intestinal bacterial collection.</title>
        <authorList>
            <person name="Pauvert C."/>
            <person name="Hitch T.C.A."/>
            <person name="Clavel T."/>
        </authorList>
    </citation>
    <scope>NUCLEOTIDE SEQUENCE [LARGE SCALE GENOMIC DNA]</scope>
    <source>
        <strain evidence="22 23">CLA-AA-H249</strain>
    </source>
</reference>
<dbReference type="Gene3D" id="3.40.1190.20">
    <property type="match status" value="1"/>
</dbReference>
<dbReference type="InterPro" id="IPR004443">
    <property type="entry name" value="YjeF_N_dom"/>
</dbReference>
<evidence type="ECO:0000256" key="18">
    <source>
        <dbReference type="HAMAP-Rule" id="MF_01966"/>
    </source>
</evidence>
<evidence type="ECO:0000256" key="3">
    <source>
        <dbReference type="ARBA" id="ARBA00006001"/>
    </source>
</evidence>
<dbReference type="SUPFAM" id="SSF64153">
    <property type="entry name" value="YjeF N-terminal domain-like"/>
    <property type="match status" value="1"/>
</dbReference>
<feature type="binding site" evidence="18">
    <location>
        <begin position="58"/>
        <end position="62"/>
    </location>
    <ligand>
        <name>(6S)-NADPHX</name>
        <dbReference type="ChEBI" id="CHEBI:64076"/>
    </ligand>
</feature>
<comment type="similarity">
    <text evidence="3 19">In the N-terminal section; belongs to the NnrE/AIBP family.</text>
</comment>
<evidence type="ECO:0000256" key="13">
    <source>
        <dbReference type="ARBA" id="ARBA00023268"/>
    </source>
</evidence>
<comment type="caution">
    <text evidence="18">Lacks conserved residue(s) required for the propagation of feature annotation.</text>
</comment>
<evidence type="ECO:0000256" key="7">
    <source>
        <dbReference type="ARBA" id="ARBA00022840"/>
    </source>
</evidence>
<dbReference type="EC" id="4.2.1.136" evidence="19"/>
<evidence type="ECO:0000256" key="17">
    <source>
        <dbReference type="HAMAP-Rule" id="MF_01965"/>
    </source>
</evidence>
<comment type="function">
    <text evidence="17">Catalyzes the dehydration of the S-form of NAD(P)HX at the expense of ADP, which is converted to AMP. Together with NAD(P)HX epimerase, which catalyzes the epimerization of the S- and R-forms, the enzyme allows the repair of both epimers of NAD(P)HX, a damaged form of NAD(P)H that is a result of enzymatic or heat-dependent hydration.</text>
</comment>
<comment type="catalytic activity">
    <reaction evidence="2 18 19">
        <text>(6R)-NADPHX = (6S)-NADPHX</text>
        <dbReference type="Rhea" id="RHEA:32227"/>
        <dbReference type="ChEBI" id="CHEBI:64076"/>
        <dbReference type="ChEBI" id="CHEBI:64077"/>
        <dbReference type="EC" id="5.1.99.6"/>
    </reaction>
</comment>
<feature type="binding site" evidence="17">
    <location>
        <position position="427"/>
    </location>
    <ligand>
        <name>(6S)-NADPHX</name>
        <dbReference type="ChEBI" id="CHEBI:64076"/>
    </ligand>
</feature>
<feature type="binding site" evidence="18">
    <location>
        <position position="135"/>
    </location>
    <ligand>
        <name>(6S)-NADPHX</name>
        <dbReference type="ChEBI" id="CHEBI:64076"/>
    </ligand>
</feature>
<comment type="similarity">
    <text evidence="17">Belongs to the NnrD/CARKD family.</text>
</comment>
<feature type="binding site" evidence="17">
    <location>
        <position position="360"/>
    </location>
    <ligand>
        <name>(6S)-NADPHX</name>
        <dbReference type="ChEBI" id="CHEBI:64076"/>
    </ligand>
</feature>
<comment type="catalytic activity">
    <reaction evidence="15 17 19">
        <text>(6S)-NADHX + ADP = AMP + phosphate + NADH + H(+)</text>
        <dbReference type="Rhea" id="RHEA:32223"/>
        <dbReference type="ChEBI" id="CHEBI:15378"/>
        <dbReference type="ChEBI" id="CHEBI:43474"/>
        <dbReference type="ChEBI" id="CHEBI:57945"/>
        <dbReference type="ChEBI" id="CHEBI:64074"/>
        <dbReference type="ChEBI" id="CHEBI:456215"/>
        <dbReference type="ChEBI" id="CHEBI:456216"/>
        <dbReference type="EC" id="4.2.1.136"/>
    </reaction>
</comment>
<keyword evidence="12 17" id="KW-0456">Lyase</keyword>